<dbReference type="OrthoDB" id="467945at2"/>
<reference evidence="13" key="1">
    <citation type="journal article" date="2013" name="Proc. Natl. Acad. Sci. U.S.A.">
        <title>Improving the coverage of the cyanobacterial phylum using diversity-driven genome sequencing.</title>
        <authorList>
            <person name="Shih P.M."/>
            <person name="Wu D."/>
            <person name="Latifi A."/>
            <person name="Axen S.D."/>
            <person name="Fewer D.P."/>
            <person name="Talla E."/>
            <person name="Calteau A."/>
            <person name="Cai F."/>
            <person name="Tandeau de Marsac N."/>
            <person name="Rippka R."/>
            <person name="Herdman M."/>
            <person name="Sivonen K."/>
            <person name="Coursin T."/>
            <person name="Laurent T."/>
            <person name="Goodwin L."/>
            <person name="Nolan M."/>
            <person name="Davenport K.W."/>
            <person name="Han C.S."/>
            <person name="Rubin E.M."/>
            <person name="Eisen J.A."/>
            <person name="Woyke T."/>
            <person name="Gugger M."/>
            <person name="Kerfeld C.A."/>
        </authorList>
    </citation>
    <scope>NUCLEOTIDE SEQUENCE [LARGE SCALE GENOMIC DNA]</scope>
    <source>
        <strain evidence="13">ATCC 27899 / PCC 7122</strain>
    </source>
</reference>
<evidence type="ECO:0000256" key="8">
    <source>
        <dbReference type="ARBA" id="ARBA00023125"/>
    </source>
</evidence>
<dbReference type="eggNOG" id="COG0732">
    <property type="taxonomic scope" value="Bacteria"/>
</dbReference>
<dbReference type="InterPro" id="IPR003356">
    <property type="entry name" value="DNA_methylase_A-5"/>
</dbReference>
<dbReference type="PATRIC" id="fig|272123.3.peg.5234"/>
<evidence type="ECO:0000313" key="12">
    <source>
        <dbReference type="EMBL" id="AFZ60161.1"/>
    </source>
</evidence>
<comment type="similarity">
    <text evidence="1">Belongs to the N(4)/N(6)-methyltransferase family.</text>
</comment>
<accession>K9ZLU3</accession>
<dbReference type="PANTHER" id="PTHR42933:SF3">
    <property type="entry name" value="TYPE I RESTRICTION ENZYME MJAVIII METHYLASE SUBUNIT"/>
    <property type="match status" value="1"/>
</dbReference>
<evidence type="ECO:0000256" key="3">
    <source>
        <dbReference type="ARBA" id="ARBA00011900"/>
    </source>
</evidence>
<proteinExistence type="inferred from homology"/>
<dbReference type="EC" id="2.1.1.72" evidence="3"/>
<dbReference type="Gene3D" id="3.90.220.20">
    <property type="entry name" value="DNA methylase specificity domains"/>
    <property type="match status" value="2"/>
</dbReference>
<dbReference type="eggNOG" id="COG0286">
    <property type="taxonomic scope" value="Bacteria"/>
</dbReference>
<dbReference type="EMBL" id="CP003659">
    <property type="protein sequence ID" value="AFZ60161.1"/>
    <property type="molecule type" value="Genomic_DNA"/>
</dbReference>
<organism evidence="12 13">
    <name type="scientific">Anabaena cylindrica (strain ATCC 27899 / PCC 7122)</name>
    <dbReference type="NCBI Taxonomy" id="272123"/>
    <lineage>
        <taxon>Bacteria</taxon>
        <taxon>Bacillati</taxon>
        <taxon>Cyanobacteriota</taxon>
        <taxon>Cyanophyceae</taxon>
        <taxon>Nostocales</taxon>
        <taxon>Nostocaceae</taxon>
        <taxon>Anabaena</taxon>
    </lineage>
</organism>
<feature type="domain" description="Type I restriction modification DNA specificity" evidence="10">
    <location>
        <begin position="648"/>
        <end position="800"/>
    </location>
</feature>
<dbReference type="RefSeq" id="WP_015216777.1">
    <property type="nucleotide sequence ID" value="NC_019771.1"/>
</dbReference>
<dbReference type="Proteomes" id="UP000010474">
    <property type="component" value="Chromosome"/>
</dbReference>
<dbReference type="HOGENOM" id="CLU_331130_0_0_3"/>
<evidence type="ECO:0000256" key="4">
    <source>
        <dbReference type="ARBA" id="ARBA00022603"/>
    </source>
</evidence>
<comment type="catalytic activity">
    <reaction evidence="9">
        <text>a 2'-deoxyadenosine in DNA + S-adenosyl-L-methionine = an N(6)-methyl-2'-deoxyadenosine in DNA + S-adenosyl-L-homocysteine + H(+)</text>
        <dbReference type="Rhea" id="RHEA:15197"/>
        <dbReference type="Rhea" id="RHEA-COMP:12418"/>
        <dbReference type="Rhea" id="RHEA-COMP:12419"/>
        <dbReference type="ChEBI" id="CHEBI:15378"/>
        <dbReference type="ChEBI" id="CHEBI:57856"/>
        <dbReference type="ChEBI" id="CHEBI:59789"/>
        <dbReference type="ChEBI" id="CHEBI:90615"/>
        <dbReference type="ChEBI" id="CHEBI:90616"/>
        <dbReference type="EC" id="2.1.1.72"/>
    </reaction>
</comment>
<keyword evidence="6" id="KW-0949">S-adenosyl-L-methionine</keyword>
<gene>
    <name evidence="12" type="ordered locus">Anacy_4817</name>
</gene>
<feature type="domain" description="DNA methylase adenine-specific" evidence="11">
    <location>
        <begin position="133"/>
        <end position="406"/>
    </location>
</feature>
<dbReference type="InterPro" id="IPR051537">
    <property type="entry name" value="DNA_Adenine_Mtase"/>
</dbReference>
<evidence type="ECO:0000256" key="1">
    <source>
        <dbReference type="ARBA" id="ARBA00006594"/>
    </source>
</evidence>
<dbReference type="Pfam" id="PF02384">
    <property type="entry name" value="N6_Mtase"/>
    <property type="match status" value="1"/>
</dbReference>
<comment type="similarity">
    <text evidence="2">Belongs to the type-I restriction system S methylase family.</text>
</comment>
<sequence>MLDTETKRRIDTARDILVGKVPDPKSQVEQITIALIYKFMDDMDAEVEELGGDRTFFADSFAKFGWSMLMNPRVGGHELLSLYSEGISTMPQNEGIPALFRDIFKNAYLPYRDPETLKSFLKVIDEFKYDHSERLGDAFEYLLSVLGSQGDAGQFRTPRHIIDFIVEIIQPKKGEVILDPACGTAGFLISAYKHILRSNLDSQGNSTLTPDEKGRMATNFKGYDISPDMVRLSLVNLYLHGFKSPQIAEYDTLTSEDKWNEFADVILANPPFMSPKGGIKPHKRFSIKAKRSEVLFVDYMAEHLSPHGRAGIIVPEGIIFQSQTAYKDLRKMLVENSLVAVVSLPAGVFNPYSGVKTSILILDKSLAKKSDTVAFFKVENDGFGLGAQRREVSGEQLTQVKIELAEYLQAVRNQVSTDNILFNHGLIVPKVKIAENGDYNFSGERYREGIVTNSKCHFVRFEEAPFEIIDGDRGINYPKKEEFSSDGYCVFLSTKNVRPDGFNFSEVEFITEEKDKSLRKGKLFRGDVVLTTRGTIGNTGYYDDSVKFDHIRINSGMLIFRPDKDKLSGDYLFQFFQSQNFKNQRDAIVSGAAQPQLPIRSLINATLPLPPIAIQQEIVTEIEGYQKVINGARAVIDNYRPHIAIDPDWEMVELRTICELGASITSNVNIDKSIPYFGADSIESHTGKLIKKESAEAQNVNGPVYEFAGERLLYSKIRPYLNKLAIVNLHGCCSSDMYPLLIDNSKAHIMYLATYMLSDTFNERIRGYYERASIPKINRSQLFEVKIPLPPLETQQAIVTEIEAEQTLVNANRELITRFEKKIQTTLNRIWGEQTD</sequence>
<evidence type="ECO:0000259" key="10">
    <source>
        <dbReference type="Pfam" id="PF01420"/>
    </source>
</evidence>
<dbReference type="GO" id="GO:0008170">
    <property type="term" value="F:N-methyltransferase activity"/>
    <property type="evidence" value="ECO:0007669"/>
    <property type="project" value="InterPro"/>
</dbReference>
<dbReference type="Pfam" id="PF01420">
    <property type="entry name" value="Methylase_S"/>
    <property type="match status" value="2"/>
</dbReference>
<dbReference type="GO" id="GO:0009007">
    <property type="term" value="F:site-specific DNA-methyltransferase (adenine-specific) activity"/>
    <property type="evidence" value="ECO:0007669"/>
    <property type="project" value="UniProtKB-EC"/>
</dbReference>
<dbReference type="Gene3D" id="3.40.50.150">
    <property type="entry name" value="Vaccinia Virus protein VP39"/>
    <property type="match status" value="1"/>
</dbReference>
<keyword evidence="8" id="KW-0238">DNA-binding</keyword>
<dbReference type="PRINTS" id="PR00507">
    <property type="entry name" value="N12N6MTFRASE"/>
</dbReference>
<dbReference type="REBASE" id="332928">
    <property type="entry name" value="M.Acy7122ORF4817P"/>
</dbReference>
<evidence type="ECO:0000256" key="6">
    <source>
        <dbReference type="ARBA" id="ARBA00022691"/>
    </source>
</evidence>
<evidence type="ECO:0000256" key="7">
    <source>
        <dbReference type="ARBA" id="ARBA00022747"/>
    </source>
</evidence>
<keyword evidence="13" id="KW-1185">Reference proteome</keyword>
<protein>
    <recommendedName>
        <fullName evidence="3">site-specific DNA-methyltransferase (adenine-specific)</fullName>
        <ecNumber evidence="3">2.1.1.72</ecNumber>
    </recommendedName>
</protein>
<dbReference type="SUPFAM" id="SSF53335">
    <property type="entry name" value="S-adenosyl-L-methionine-dependent methyltransferases"/>
    <property type="match status" value="1"/>
</dbReference>
<dbReference type="SUPFAM" id="SSF116734">
    <property type="entry name" value="DNA methylase specificity domain"/>
    <property type="match status" value="2"/>
</dbReference>
<evidence type="ECO:0000256" key="9">
    <source>
        <dbReference type="ARBA" id="ARBA00047942"/>
    </source>
</evidence>
<dbReference type="InterPro" id="IPR044946">
    <property type="entry name" value="Restrct_endonuc_typeI_TRD_sf"/>
</dbReference>
<keyword evidence="7" id="KW-0680">Restriction system</keyword>
<dbReference type="KEGG" id="acy:Anacy_4817"/>
<evidence type="ECO:0000313" key="13">
    <source>
        <dbReference type="Proteomes" id="UP000010474"/>
    </source>
</evidence>
<dbReference type="InterPro" id="IPR029063">
    <property type="entry name" value="SAM-dependent_MTases_sf"/>
</dbReference>
<dbReference type="AlphaFoldDB" id="K9ZLU3"/>
<keyword evidence="5" id="KW-0808">Transferase</keyword>
<name>K9ZLU3_ANACC</name>
<dbReference type="GO" id="GO:0032259">
    <property type="term" value="P:methylation"/>
    <property type="evidence" value="ECO:0007669"/>
    <property type="project" value="UniProtKB-KW"/>
</dbReference>
<feature type="domain" description="Type I restriction modification DNA specificity" evidence="10">
    <location>
        <begin position="476"/>
        <end position="626"/>
    </location>
</feature>
<dbReference type="InterPro" id="IPR038333">
    <property type="entry name" value="T1MK-like_N_sf"/>
</dbReference>
<evidence type="ECO:0000259" key="11">
    <source>
        <dbReference type="Pfam" id="PF02384"/>
    </source>
</evidence>
<evidence type="ECO:0000256" key="2">
    <source>
        <dbReference type="ARBA" id="ARBA00010923"/>
    </source>
</evidence>
<dbReference type="PANTHER" id="PTHR42933">
    <property type="entry name" value="SLR6095 PROTEIN"/>
    <property type="match status" value="1"/>
</dbReference>
<dbReference type="Gene3D" id="1.20.1260.30">
    <property type="match status" value="1"/>
</dbReference>
<dbReference type="GO" id="GO:0003677">
    <property type="term" value="F:DNA binding"/>
    <property type="evidence" value="ECO:0007669"/>
    <property type="project" value="UniProtKB-KW"/>
</dbReference>
<dbReference type="STRING" id="272123.Anacy_4817"/>
<keyword evidence="4 12" id="KW-0489">Methyltransferase</keyword>
<evidence type="ECO:0000256" key="5">
    <source>
        <dbReference type="ARBA" id="ARBA00022679"/>
    </source>
</evidence>
<dbReference type="GO" id="GO:0009307">
    <property type="term" value="P:DNA restriction-modification system"/>
    <property type="evidence" value="ECO:0007669"/>
    <property type="project" value="UniProtKB-KW"/>
</dbReference>
<dbReference type="InterPro" id="IPR000055">
    <property type="entry name" value="Restrct_endonuc_typeI_TRD"/>
</dbReference>